<evidence type="ECO:0000256" key="11">
    <source>
        <dbReference type="HAMAP-Rule" id="MF_01479"/>
    </source>
</evidence>
<comment type="PTM">
    <text evidence="11">The Fe-S cluster can be nitrosylated by nitric oxide (NO).</text>
</comment>
<comment type="PTM">
    <text evidence="11">Upon Fe-S cluster removal intramolecular disulfide bonds are formed.</text>
</comment>
<evidence type="ECO:0000313" key="13">
    <source>
        <dbReference type="EMBL" id="MDX2910220.1"/>
    </source>
</evidence>
<keyword evidence="4 11" id="KW-0479">Metal-binding</keyword>
<name>A0ABU4L394_9ACTN</name>
<evidence type="ECO:0000259" key="12">
    <source>
        <dbReference type="PROSITE" id="PS51674"/>
    </source>
</evidence>
<evidence type="ECO:0000313" key="14">
    <source>
        <dbReference type="Proteomes" id="UP001271723"/>
    </source>
</evidence>
<feature type="binding site" evidence="11">
    <location>
        <position position="55"/>
    </location>
    <ligand>
        <name>[4Fe-4S] cluster</name>
        <dbReference type="ChEBI" id="CHEBI:49883"/>
    </ligand>
</feature>
<organism evidence="13 14">
    <name type="scientific">Streptomyces griseiscabiei</name>
    <dbReference type="NCBI Taxonomy" id="2993540"/>
    <lineage>
        <taxon>Bacteria</taxon>
        <taxon>Bacillati</taxon>
        <taxon>Actinomycetota</taxon>
        <taxon>Actinomycetes</taxon>
        <taxon>Kitasatosporales</taxon>
        <taxon>Streptomycetaceae</taxon>
        <taxon>Streptomyces</taxon>
    </lineage>
</organism>
<comment type="cofactor">
    <cofactor evidence="11">
        <name>[4Fe-4S] cluster</name>
        <dbReference type="ChEBI" id="CHEBI:49883"/>
    </cofactor>
    <text evidence="11">Binds 1 [4Fe-4S] cluster per subunit. Following nitrosylation of the [4Fe-4S] cluster binds 1 [4Fe-8(NO)] cluster per subunit.</text>
</comment>
<dbReference type="Proteomes" id="UP001271723">
    <property type="component" value="Unassembled WGS sequence"/>
</dbReference>
<keyword evidence="9 11" id="KW-1015">Disulfide bond</keyword>
<reference evidence="13 14" key="1">
    <citation type="journal article" date="2023" name="Microb. Genom.">
        <title>Mesoterricola silvestris gen. nov., sp. nov., Mesoterricola sediminis sp. nov., Geothrix oryzae sp. nov., Geothrix edaphica sp. nov., Geothrix rubra sp. nov., and Geothrix limicola sp. nov., six novel members of Acidobacteriota isolated from soils.</title>
        <authorList>
            <person name="Weisberg A.J."/>
            <person name="Pearce E."/>
            <person name="Kramer C.G."/>
            <person name="Chang J.H."/>
            <person name="Clarke C.R."/>
        </authorList>
    </citation>
    <scope>NUCLEOTIDE SEQUENCE [LARGE SCALE GENOMIC DNA]</scope>
    <source>
        <strain evidence="13 14">NRRL_B-2795</strain>
    </source>
</reference>
<protein>
    <recommendedName>
        <fullName evidence="11">Transcriptional regulator WhiB</fullName>
    </recommendedName>
</protein>
<evidence type="ECO:0000256" key="2">
    <source>
        <dbReference type="ARBA" id="ARBA00006597"/>
    </source>
</evidence>
<feature type="binding site" evidence="11">
    <location>
        <position position="49"/>
    </location>
    <ligand>
        <name>[4Fe-4S] cluster</name>
        <dbReference type="ChEBI" id="CHEBI:49883"/>
    </ligand>
</feature>
<keyword evidence="14" id="KW-1185">Reference proteome</keyword>
<evidence type="ECO:0000256" key="8">
    <source>
        <dbReference type="ARBA" id="ARBA00023125"/>
    </source>
</evidence>
<feature type="domain" description="4Fe-4S Wbl-type" evidence="12">
    <location>
        <begin position="17"/>
        <end position="79"/>
    </location>
</feature>
<dbReference type="InterPro" id="IPR034768">
    <property type="entry name" value="4FE4S_WBL"/>
</dbReference>
<evidence type="ECO:0000256" key="1">
    <source>
        <dbReference type="ARBA" id="ARBA00004496"/>
    </source>
</evidence>
<feature type="binding site" evidence="11">
    <location>
        <position position="46"/>
    </location>
    <ligand>
        <name>[4Fe-4S] cluster</name>
        <dbReference type="ChEBI" id="CHEBI:49883"/>
    </ligand>
</feature>
<accession>A0ABU4L394</accession>
<evidence type="ECO:0000256" key="10">
    <source>
        <dbReference type="ARBA" id="ARBA00023163"/>
    </source>
</evidence>
<keyword evidence="8 11" id="KW-0238">DNA-binding</keyword>
<dbReference type="PANTHER" id="PTHR38839:SF6">
    <property type="entry name" value="TRANSCRIPTIONAL REGULATOR WHIB1"/>
    <property type="match status" value="1"/>
</dbReference>
<comment type="subcellular location">
    <subcellularLocation>
        <location evidence="1 11">Cytoplasm</location>
    </subcellularLocation>
</comment>
<gene>
    <name evidence="11" type="primary">whiB</name>
    <name evidence="13" type="ORF">PV517_16085</name>
</gene>
<proteinExistence type="inferred from homology"/>
<evidence type="ECO:0000256" key="4">
    <source>
        <dbReference type="ARBA" id="ARBA00022723"/>
    </source>
</evidence>
<keyword evidence="3 11" id="KW-0004">4Fe-4S</keyword>
<dbReference type="PROSITE" id="PS51674">
    <property type="entry name" value="4FE4S_WBL"/>
    <property type="match status" value="1"/>
</dbReference>
<evidence type="ECO:0000256" key="6">
    <source>
        <dbReference type="ARBA" id="ARBA00023014"/>
    </source>
</evidence>
<dbReference type="HAMAP" id="MF_01479">
    <property type="entry name" value="WhiB"/>
    <property type="match status" value="1"/>
</dbReference>
<dbReference type="RefSeq" id="WP_086759759.1">
    <property type="nucleotide sequence ID" value="NZ_JAGJBZ010000001.1"/>
</dbReference>
<evidence type="ECO:0000256" key="3">
    <source>
        <dbReference type="ARBA" id="ARBA00022485"/>
    </source>
</evidence>
<keyword evidence="11" id="KW-0963">Cytoplasm</keyword>
<keyword evidence="6 11" id="KW-0411">Iron-sulfur</keyword>
<evidence type="ECO:0000256" key="9">
    <source>
        <dbReference type="ARBA" id="ARBA00023157"/>
    </source>
</evidence>
<evidence type="ECO:0000256" key="5">
    <source>
        <dbReference type="ARBA" id="ARBA00023004"/>
    </source>
</evidence>
<sequence>MAAEHGDQALHWRERAACLRVDPDLFFPIGVSGPTLVQVDEAKAVCGHCPVARRCLDWALRAGGVEGVWGGTTESERRALTRRVPLGTVHERRRGHG</sequence>
<comment type="similarity">
    <text evidence="2 11">Belongs to the WhiB family.</text>
</comment>
<keyword evidence="10 11" id="KW-0804">Transcription</keyword>
<dbReference type="PANTHER" id="PTHR38839">
    <property type="entry name" value="TRANSCRIPTIONAL REGULATOR WHID-RELATED"/>
    <property type="match status" value="1"/>
</dbReference>
<comment type="caution">
    <text evidence="13">The sequence shown here is derived from an EMBL/GenBank/DDBJ whole genome shotgun (WGS) entry which is preliminary data.</text>
</comment>
<evidence type="ECO:0000256" key="7">
    <source>
        <dbReference type="ARBA" id="ARBA00023015"/>
    </source>
</evidence>
<keyword evidence="5 11" id="KW-0408">Iron</keyword>
<comment type="function">
    <text evidence="11">Acts as a transcriptional regulator. Probably redox-responsive. The apo- but not holo-form probably binds DNA.</text>
</comment>
<dbReference type="Pfam" id="PF02467">
    <property type="entry name" value="Whib"/>
    <property type="match status" value="1"/>
</dbReference>
<keyword evidence="7 11" id="KW-0805">Transcription regulation</keyword>
<dbReference type="EMBL" id="JARAVY010000005">
    <property type="protein sequence ID" value="MDX2910220.1"/>
    <property type="molecule type" value="Genomic_DNA"/>
</dbReference>
<dbReference type="InterPro" id="IPR003482">
    <property type="entry name" value="Whib"/>
</dbReference>
<feature type="binding site" evidence="11">
    <location>
        <position position="18"/>
    </location>
    <ligand>
        <name>[4Fe-4S] cluster</name>
        <dbReference type="ChEBI" id="CHEBI:49883"/>
    </ligand>
</feature>